<dbReference type="InterPro" id="IPR005825">
    <property type="entry name" value="Ribosomal_uL24_CS"/>
</dbReference>
<dbReference type="CDD" id="cd09892">
    <property type="entry name" value="NGN_SP_RfaH"/>
    <property type="match status" value="1"/>
</dbReference>
<dbReference type="GO" id="GO:0005840">
    <property type="term" value="C:ribosome"/>
    <property type="evidence" value="ECO:0007669"/>
    <property type="project" value="InterPro"/>
</dbReference>
<reference evidence="7" key="1">
    <citation type="journal article" date="2018" name="Front. Microbiol.">
        <title>Genome-Based Analysis Reveals the Taxonomy and Diversity of the Family Idiomarinaceae.</title>
        <authorList>
            <person name="Liu Y."/>
            <person name="Lai Q."/>
            <person name="Shao Z."/>
        </authorList>
    </citation>
    <scope>NUCLEOTIDE SEQUENCE [LARGE SCALE GENOMIC DNA]</scope>
    <source>
        <strain evidence="7">SW15</strain>
    </source>
</reference>
<dbReference type="SMART" id="SM00738">
    <property type="entry name" value="NGN"/>
    <property type="match status" value="1"/>
</dbReference>
<dbReference type="EMBL" id="PIPT01000008">
    <property type="protein sequence ID" value="RUO46631.1"/>
    <property type="molecule type" value="Genomic_DNA"/>
</dbReference>
<evidence type="ECO:0000256" key="3">
    <source>
        <dbReference type="ARBA" id="ARBA00023163"/>
    </source>
</evidence>
<dbReference type="InterPro" id="IPR005824">
    <property type="entry name" value="KOW"/>
</dbReference>
<dbReference type="Proteomes" id="UP000286678">
    <property type="component" value="Unassembled WGS sequence"/>
</dbReference>
<dbReference type="PANTHER" id="PTHR30265:SF7">
    <property type="entry name" value="TRANSCRIPTION ANTITERMINATION PROTEIN RFAH"/>
    <property type="match status" value="1"/>
</dbReference>
<keyword evidence="1" id="KW-0889">Transcription antitermination</keyword>
<dbReference type="SMART" id="SM00739">
    <property type="entry name" value="KOW"/>
    <property type="match status" value="1"/>
</dbReference>
<dbReference type="InterPro" id="IPR006645">
    <property type="entry name" value="NGN-like_dom"/>
</dbReference>
<dbReference type="InterPro" id="IPR008991">
    <property type="entry name" value="Translation_prot_SH3-like_sf"/>
</dbReference>
<dbReference type="GO" id="GO:0005829">
    <property type="term" value="C:cytosol"/>
    <property type="evidence" value="ECO:0007669"/>
    <property type="project" value="TreeGrafter"/>
</dbReference>
<protein>
    <submittedName>
        <fullName evidence="6">Transcription/translation regulatory transformer protein RfaH</fullName>
    </submittedName>
</protein>
<feature type="domain" description="NusG-like N-terminal" evidence="4">
    <location>
        <begin position="19"/>
        <end position="118"/>
    </location>
</feature>
<dbReference type="PANTHER" id="PTHR30265">
    <property type="entry name" value="RHO-INTERACTING TRANSCRIPTION TERMINATION FACTOR NUSG"/>
    <property type="match status" value="1"/>
</dbReference>
<dbReference type="InterPro" id="IPR036735">
    <property type="entry name" value="NGN_dom_sf"/>
</dbReference>
<name>A0A432XD13_9GAMM</name>
<evidence type="ECO:0000256" key="2">
    <source>
        <dbReference type="ARBA" id="ARBA00023015"/>
    </source>
</evidence>
<dbReference type="Pfam" id="PF00467">
    <property type="entry name" value="KOW"/>
    <property type="match status" value="1"/>
</dbReference>
<dbReference type="AlphaFoldDB" id="A0A432XD13"/>
<comment type="caution">
    <text evidence="6">The sequence shown here is derived from an EMBL/GenBank/DDBJ whole genome shotgun (WGS) entry which is preliminary data.</text>
</comment>
<dbReference type="Pfam" id="PF02357">
    <property type="entry name" value="NusG"/>
    <property type="match status" value="1"/>
</dbReference>
<dbReference type="GO" id="GO:0031564">
    <property type="term" value="P:transcription antitermination"/>
    <property type="evidence" value="ECO:0007669"/>
    <property type="project" value="UniProtKB-KW"/>
</dbReference>
<dbReference type="PROSITE" id="PS01108">
    <property type="entry name" value="RIBOSOMAL_L24"/>
    <property type="match status" value="1"/>
</dbReference>
<dbReference type="GO" id="GO:0006412">
    <property type="term" value="P:translation"/>
    <property type="evidence" value="ECO:0007669"/>
    <property type="project" value="InterPro"/>
</dbReference>
<gene>
    <name evidence="6" type="ORF">CWE21_10770</name>
</gene>
<proteinExistence type="predicted"/>
<dbReference type="Gene3D" id="3.30.70.940">
    <property type="entry name" value="NusG, N-terminal domain"/>
    <property type="match status" value="1"/>
</dbReference>
<dbReference type="InterPro" id="IPR043425">
    <property type="entry name" value="NusG-like"/>
</dbReference>
<keyword evidence="3" id="KW-0804">Transcription</keyword>
<evidence type="ECO:0000259" key="5">
    <source>
        <dbReference type="SMART" id="SM00739"/>
    </source>
</evidence>
<evidence type="ECO:0000313" key="7">
    <source>
        <dbReference type="Proteomes" id="UP000286678"/>
    </source>
</evidence>
<dbReference type="GO" id="GO:0006354">
    <property type="term" value="P:DNA-templated transcription elongation"/>
    <property type="evidence" value="ECO:0007669"/>
    <property type="project" value="InterPro"/>
</dbReference>
<keyword evidence="2" id="KW-0805">Transcription regulation</keyword>
<organism evidence="6 7">
    <name type="scientific">Pseudidiomarina aquimaris</name>
    <dbReference type="NCBI Taxonomy" id="641841"/>
    <lineage>
        <taxon>Bacteria</taxon>
        <taxon>Pseudomonadati</taxon>
        <taxon>Pseudomonadota</taxon>
        <taxon>Gammaproteobacteria</taxon>
        <taxon>Alteromonadales</taxon>
        <taxon>Idiomarinaceae</taxon>
        <taxon>Pseudidiomarina</taxon>
    </lineage>
</organism>
<accession>A0A432XD13</accession>
<dbReference type="NCBIfam" id="NF006534">
    <property type="entry name" value="PRK09014.1"/>
    <property type="match status" value="1"/>
</dbReference>
<sequence>MAGIEVGDSKEAKMSEISQQWWYVVQTKPRQELRARANLENQAFDVALPMLTLERIKRGKRTPTTEPLFPGYIFVKLPDYSQNFHKIRSTFGVTKVVKFGDAPARLSEQLVTDMLALGDDSPQVQEMQRYAAPQPGDKVEILDGPFKGLFAEILKLDGASRCVVLLDFLHKQVRAEFELSDVKR</sequence>
<dbReference type="CDD" id="cd06091">
    <property type="entry name" value="KOW_NusG"/>
    <property type="match status" value="1"/>
</dbReference>
<feature type="domain" description="KOW" evidence="5">
    <location>
        <begin position="132"/>
        <end position="159"/>
    </location>
</feature>
<evidence type="ECO:0000313" key="6">
    <source>
        <dbReference type="EMBL" id="RUO46631.1"/>
    </source>
</evidence>
<dbReference type="SUPFAM" id="SSF82679">
    <property type="entry name" value="N-utilization substance G protein NusG, N-terminal domain"/>
    <property type="match status" value="1"/>
</dbReference>
<dbReference type="GO" id="GO:0003735">
    <property type="term" value="F:structural constituent of ribosome"/>
    <property type="evidence" value="ECO:0007669"/>
    <property type="project" value="InterPro"/>
</dbReference>
<evidence type="ECO:0000259" key="4">
    <source>
        <dbReference type="SMART" id="SM00738"/>
    </source>
</evidence>
<evidence type="ECO:0000256" key="1">
    <source>
        <dbReference type="ARBA" id="ARBA00022814"/>
    </source>
</evidence>
<dbReference type="SUPFAM" id="SSF50104">
    <property type="entry name" value="Translation proteins SH3-like domain"/>
    <property type="match status" value="1"/>
</dbReference>
<keyword evidence="7" id="KW-1185">Reference proteome</keyword>